<keyword evidence="3" id="KW-1185">Reference proteome</keyword>
<dbReference type="Pfam" id="PF13360">
    <property type="entry name" value="PQQ_2"/>
    <property type="match status" value="1"/>
</dbReference>
<dbReference type="SUPFAM" id="SSF50998">
    <property type="entry name" value="Quinoprotein alcohol dehydrogenase-like"/>
    <property type="match status" value="1"/>
</dbReference>
<dbReference type="InterPro" id="IPR015943">
    <property type="entry name" value="WD40/YVTN_repeat-like_dom_sf"/>
</dbReference>
<proteinExistence type="predicted"/>
<dbReference type="Proteomes" id="UP000249819">
    <property type="component" value="Unassembled WGS sequence"/>
</dbReference>
<accession>A0A327W2Y9</accession>
<comment type="caution">
    <text evidence="2">The sequence shown here is derived from an EMBL/GenBank/DDBJ whole genome shotgun (WGS) entry which is preliminary data.</text>
</comment>
<dbReference type="Gene3D" id="2.130.10.10">
    <property type="entry name" value="YVTN repeat-like/Quinoprotein amine dehydrogenase"/>
    <property type="match status" value="1"/>
</dbReference>
<feature type="domain" description="Pyrrolo-quinoline quinone repeat" evidence="1">
    <location>
        <begin position="109"/>
        <end position="224"/>
    </location>
</feature>
<dbReference type="OrthoDB" id="7012117at2"/>
<dbReference type="RefSeq" id="WP_111592286.1">
    <property type="nucleotide sequence ID" value="NZ_QLMA01000003.1"/>
</dbReference>
<evidence type="ECO:0000313" key="2">
    <source>
        <dbReference type="EMBL" id="RAJ83651.1"/>
    </source>
</evidence>
<name>A0A327W2Y9_9BACT</name>
<dbReference type="EMBL" id="QLMA01000003">
    <property type="protein sequence ID" value="RAJ83651.1"/>
    <property type="molecule type" value="Genomic_DNA"/>
</dbReference>
<dbReference type="PANTHER" id="PTHR34512">
    <property type="entry name" value="CELL SURFACE PROTEIN"/>
    <property type="match status" value="1"/>
</dbReference>
<dbReference type="PANTHER" id="PTHR34512:SF30">
    <property type="entry name" value="OUTER MEMBRANE PROTEIN ASSEMBLY FACTOR BAMB"/>
    <property type="match status" value="1"/>
</dbReference>
<dbReference type="InterPro" id="IPR002372">
    <property type="entry name" value="PQQ_rpt_dom"/>
</dbReference>
<dbReference type="InterPro" id="IPR011047">
    <property type="entry name" value="Quinoprotein_ADH-like_sf"/>
</dbReference>
<protein>
    <submittedName>
        <fullName evidence="2">Putative pyrroloquinoline-quinone binding quinoprotein</fullName>
    </submittedName>
</protein>
<organism evidence="2 3">
    <name type="scientific">Chitinophaga dinghuensis</name>
    <dbReference type="NCBI Taxonomy" id="1539050"/>
    <lineage>
        <taxon>Bacteria</taxon>
        <taxon>Pseudomonadati</taxon>
        <taxon>Bacteroidota</taxon>
        <taxon>Chitinophagia</taxon>
        <taxon>Chitinophagales</taxon>
        <taxon>Chitinophagaceae</taxon>
        <taxon>Chitinophaga</taxon>
    </lineage>
</organism>
<evidence type="ECO:0000259" key="1">
    <source>
        <dbReference type="Pfam" id="PF13360"/>
    </source>
</evidence>
<reference evidence="2 3" key="1">
    <citation type="submission" date="2018-06" db="EMBL/GenBank/DDBJ databases">
        <title>Genomic Encyclopedia of Archaeal and Bacterial Type Strains, Phase II (KMG-II): from individual species to whole genera.</title>
        <authorList>
            <person name="Goeker M."/>
        </authorList>
    </citation>
    <scope>NUCLEOTIDE SEQUENCE [LARGE SCALE GENOMIC DNA]</scope>
    <source>
        <strain evidence="2 3">DSM 29821</strain>
    </source>
</reference>
<sequence length="343" mass="39924">MKYKFWKAIPGINHPELHGRELFGRCPDAGGLVKIDENLQRHESTVGQYVDKFIVENDFVTVRTTESKLWELNRHDLSTHRLIGNYPEELIDLVHKGDLVVGYYKNDRNEGSYVCFNVASGEEIWRHPAIIRSYVTILIEGDECIIQNREQFQTICFSLSTGQVRWEFRDKESDERPDKSRSHYITSIFIVAERVFAPYSRPEYQSGITALDLQTGEILFEYAFRTDAVWKNKLYAFTENSVDRYFIKELDAVSGEIISAQITPIVESYFTYRKYACEVYVKDGWIYLFNAQCDRIAVIELSSLAVTWEHALPKNFTPNIIHAVDEKLFISGLHEDILVYRKS</sequence>
<dbReference type="AlphaFoldDB" id="A0A327W2Y9"/>
<evidence type="ECO:0000313" key="3">
    <source>
        <dbReference type="Proteomes" id="UP000249819"/>
    </source>
</evidence>
<gene>
    <name evidence="2" type="ORF">CLV59_103622</name>
</gene>